<name>Q11BM1_CHESB</name>
<dbReference type="InterPro" id="IPR045465">
    <property type="entry name" value="Trans_reg_dom"/>
</dbReference>
<accession>Q11BM1</accession>
<dbReference type="EMBL" id="CP000390">
    <property type="protein sequence ID" value="ABG65204.1"/>
    <property type="molecule type" value="Genomic_DNA"/>
</dbReference>
<dbReference type="KEGG" id="mes:Meso_3837"/>
<evidence type="ECO:0000256" key="1">
    <source>
        <dbReference type="SAM" id="MobiDB-lite"/>
    </source>
</evidence>
<dbReference type="AlphaFoldDB" id="Q11BM1"/>
<organism evidence="3">
    <name type="scientific">Chelativorans sp. (strain BNC1)</name>
    <dbReference type="NCBI Taxonomy" id="266779"/>
    <lineage>
        <taxon>Bacteria</taxon>
        <taxon>Pseudomonadati</taxon>
        <taxon>Pseudomonadota</taxon>
        <taxon>Alphaproteobacteria</taxon>
        <taxon>Hyphomicrobiales</taxon>
        <taxon>Phyllobacteriaceae</taxon>
        <taxon>Chelativorans</taxon>
    </lineage>
</organism>
<protein>
    <recommendedName>
        <fullName evidence="2">Transcriptional regulator-like domain-containing protein</fullName>
    </recommendedName>
</protein>
<proteinExistence type="predicted"/>
<sequence>MVPDTSQWRDEAAYDYLDHVPAAGFAWEWLRRNAHYQHDYETLLREAPDMNDLEEVIQRRWGLRFPGEAVPYLGGSARPLVGREPQRRAAARGGAS</sequence>
<evidence type="ECO:0000313" key="3">
    <source>
        <dbReference type="EMBL" id="ABG65204.1"/>
    </source>
</evidence>
<dbReference type="HOGENOM" id="CLU_166814_0_0_5"/>
<dbReference type="eggNOG" id="ENOG5033B3S">
    <property type="taxonomic scope" value="Bacteria"/>
</dbReference>
<dbReference type="STRING" id="266779.Meso_3837"/>
<dbReference type="Pfam" id="PF20109">
    <property type="entry name" value="Trans_reg_dom"/>
    <property type="match status" value="1"/>
</dbReference>
<feature type="region of interest" description="Disordered" evidence="1">
    <location>
        <begin position="76"/>
        <end position="96"/>
    </location>
</feature>
<feature type="domain" description="Transcriptional regulator-like" evidence="2">
    <location>
        <begin position="7"/>
        <end position="66"/>
    </location>
</feature>
<evidence type="ECO:0000259" key="2">
    <source>
        <dbReference type="Pfam" id="PF20109"/>
    </source>
</evidence>
<gene>
    <name evidence="3" type="ordered locus">Meso_3837</name>
</gene>
<reference evidence="3" key="1">
    <citation type="submission" date="2006-06" db="EMBL/GenBank/DDBJ databases">
        <title>Complete sequence of chromosome of Chelativorans sp. BNC1.</title>
        <authorList>
            <consortium name="US DOE Joint Genome Institute"/>
            <person name="Copeland A."/>
            <person name="Lucas S."/>
            <person name="Lapidus A."/>
            <person name="Barry K."/>
            <person name="Detter J.C."/>
            <person name="Glavina del Rio T."/>
            <person name="Hammon N."/>
            <person name="Israni S."/>
            <person name="Dalin E."/>
            <person name="Tice H."/>
            <person name="Pitluck S."/>
            <person name="Chertkov O."/>
            <person name="Brettin T."/>
            <person name="Bruce D."/>
            <person name="Han C."/>
            <person name="Tapia R."/>
            <person name="Gilna P."/>
            <person name="Schmutz J."/>
            <person name="Larimer F."/>
            <person name="Land M."/>
            <person name="Hauser L."/>
            <person name="Kyrpides N."/>
            <person name="Mikhailova N."/>
            <person name="Richardson P."/>
        </authorList>
    </citation>
    <scope>NUCLEOTIDE SEQUENCE</scope>
    <source>
        <strain evidence="3">BNC1</strain>
    </source>
</reference>